<dbReference type="AlphaFoldDB" id="A0A956NLM6"/>
<keyword evidence="1" id="KW-0812">Transmembrane</keyword>
<reference evidence="2" key="2">
    <citation type="journal article" date="2021" name="Microbiome">
        <title>Successional dynamics and alternative stable states in a saline activated sludge microbial community over 9 years.</title>
        <authorList>
            <person name="Wang Y."/>
            <person name="Ye J."/>
            <person name="Ju F."/>
            <person name="Liu L."/>
            <person name="Boyd J.A."/>
            <person name="Deng Y."/>
            <person name="Parks D.H."/>
            <person name="Jiang X."/>
            <person name="Yin X."/>
            <person name="Woodcroft B.J."/>
            <person name="Tyson G.W."/>
            <person name="Hugenholtz P."/>
            <person name="Polz M.F."/>
            <person name="Zhang T."/>
        </authorList>
    </citation>
    <scope>NUCLEOTIDE SEQUENCE</scope>
    <source>
        <strain evidence="2">HKST-UBA02</strain>
    </source>
</reference>
<dbReference type="Proteomes" id="UP000739538">
    <property type="component" value="Unassembled WGS sequence"/>
</dbReference>
<name>A0A956NLM6_UNCEI</name>
<evidence type="ECO:0000313" key="3">
    <source>
        <dbReference type="Proteomes" id="UP000739538"/>
    </source>
</evidence>
<protein>
    <submittedName>
        <fullName evidence="2">Uncharacterized protein</fullName>
    </submittedName>
</protein>
<comment type="caution">
    <text evidence="2">The sequence shown here is derived from an EMBL/GenBank/DDBJ whole genome shotgun (WGS) entry which is preliminary data.</text>
</comment>
<sequence length="62" mass="6713">MFNRLQSLSLTSRILFLTGLAIAIVVVANYVVFNKAIRTTSVDAMVEKAAAFTAVADEAKNH</sequence>
<organism evidence="2 3">
    <name type="scientific">Eiseniibacteriota bacterium</name>
    <dbReference type="NCBI Taxonomy" id="2212470"/>
    <lineage>
        <taxon>Bacteria</taxon>
        <taxon>Candidatus Eiseniibacteriota</taxon>
    </lineage>
</organism>
<proteinExistence type="predicted"/>
<feature type="non-terminal residue" evidence="2">
    <location>
        <position position="62"/>
    </location>
</feature>
<gene>
    <name evidence="2" type="ORF">KDA27_26890</name>
</gene>
<evidence type="ECO:0000313" key="2">
    <source>
        <dbReference type="EMBL" id="MCA9759450.1"/>
    </source>
</evidence>
<keyword evidence="1" id="KW-1133">Transmembrane helix</keyword>
<dbReference type="EMBL" id="JAGQHS010000351">
    <property type="protein sequence ID" value="MCA9759450.1"/>
    <property type="molecule type" value="Genomic_DNA"/>
</dbReference>
<reference evidence="2" key="1">
    <citation type="submission" date="2020-04" db="EMBL/GenBank/DDBJ databases">
        <authorList>
            <person name="Zhang T."/>
        </authorList>
    </citation>
    <scope>NUCLEOTIDE SEQUENCE</scope>
    <source>
        <strain evidence="2">HKST-UBA02</strain>
    </source>
</reference>
<keyword evidence="1" id="KW-0472">Membrane</keyword>
<accession>A0A956NLM6</accession>
<feature type="transmembrane region" description="Helical" evidence="1">
    <location>
        <begin position="14"/>
        <end position="33"/>
    </location>
</feature>
<evidence type="ECO:0000256" key="1">
    <source>
        <dbReference type="SAM" id="Phobius"/>
    </source>
</evidence>